<feature type="transmembrane region" description="Helical" evidence="1">
    <location>
        <begin position="126"/>
        <end position="147"/>
    </location>
</feature>
<keyword evidence="1" id="KW-1133">Transmembrane helix</keyword>
<name>A0ABU5C6W7_9BACI</name>
<keyword evidence="3" id="KW-1185">Reference proteome</keyword>
<dbReference type="EMBL" id="JAWDIP010000003">
    <property type="protein sequence ID" value="MDY0395056.1"/>
    <property type="molecule type" value="Genomic_DNA"/>
</dbReference>
<feature type="transmembrane region" description="Helical" evidence="1">
    <location>
        <begin position="89"/>
        <end position="114"/>
    </location>
</feature>
<keyword evidence="1" id="KW-0812">Transmembrane</keyword>
<feature type="transmembrane region" description="Helical" evidence="1">
    <location>
        <begin position="49"/>
        <end position="69"/>
    </location>
</feature>
<sequence>MNPFFFNRFPGRVLWAVSPFTYASFNMITALVVLVPLGKEIKDERILRWGGFLGGMGLCVILLISHFSLSAHPESFAFEIPMAEIVKQFGSMIHILFLLTIYGEIFNTVVANVYGITRQLTASFQLPYKTAVCMILSAIFFISQIGYGQLLTVLYPLFGYLGLCFLGVLLMKKIPSK</sequence>
<comment type="caution">
    <text evidence="2">The sequence shown here is derived from an EMBL/GenBank/DDBJ whole genome shotgun (WGS) entry which is preliminary data.</text>
</comment>
<protein>
    <recommendedName>
        <fullName evidence="4">Spore germination protein</fullName>
    </recommendedName>
</protein>
<dbReference type="PANTHER" id="PTHR37814:SF1">
    <property type="entry name" value="MEMBRANE PROTEIN"/>
    <property type="match status" value="1"/>
</dbReference>
<evidence type="ECO:0000313" key="2">
    <source>
        <dbReference type="EMBL" id="MDY0395056.1"/>
    </source>
</evidence>
<evidence type="ECO:0000313" key="3">
    <source>
        <dbReference type="Proteomes" id="UP001281447"/>
    </source>
</evidence>
<dbReference type="Proteomes" id="UP001281447">
    <property type="component" value="Unassembled WGS sequence"/>
</dbReference>
<dbReference type="PANTHER" id="PTHR37814">
    <property type="entry name" value="CONSERVED MEMBRANE PROTEIN"/>
    <property type="match status" value="1"/>
</dbReference>
<reference evidence="2 3" key="1">
    <citation type="submission" date="2023-10" db="EMBL/GenBank/DDBJ databases">
        <title>Virgibacillus halophilus 5B73C genome.</title>
        <authorList>
            <person name="Miliotis G."/>
            <person name="Sengupta P."/>
            <person name="Hameed A."/>
            <person name="Chuvochina M."/>
            <person name="Mcdonagh F."/>
            <person name="Simpson A.C."/>
            <person name="Singh N.K."/>
            <person name="Rekha P.D."/>
            <person name="Raman K."/>
            <person name="Hugenholtz P."/>
            <person name="Venkateswaran K."/>
        </authorList>
    </citation>
    <scope>NUCLEOTIDE SEQUENCE [LARGE SCALE GENOMIC DNA]</scope>
    <source>
        <strain evidence="2 3">5B73C</strain>
    </source>
</reference>
<dbReference type="InterPro" id="IPR038728">
    <property type="entry name" value="YkvI-like"/>
</dbReference>
<feature type="transmembrane region" description="Helical" evidence="1">
    <location>
        <begin position="153"/>
        <end position="171"/>
    </location>
</feature>
<accession>A0ABU5C6W7</accession>
<organism evidence="2 3">
    <name type="scientific">Tigheibacillus halophilus</name>
    <dbReference type="NCBI Taxonomy" id="361280"/>
    <lineage>
        <taxon>Bacteria</taxon>
        <taxon>Bacillati</taxon>
        <taxon>Bacillota</taxon>
        <taxon>Bacilli</taxon>
        <taxon>Bacillales</taxon>
        <taxon>Bacillaceae</taxon>
        <taxon>Tigheibacillus</taxon>
    </lineage>
</organism>
<evidence type="ECO:0008006" key="4">
    <source>
        <dbReference type="Google" id="ProtNLM"/>
    </source>
</evidence>
<keyword evidence="1" id="KW-0472">Membrane</keyword>
<feature type="transmembrane region" description="Helical" evidence="1">
    <location>
        <begin position="20"/>
        <end position="37"/>
    </location>
</feature>
<gene>
    <name evidence="2" type="ORF">RWE15_12300</name>
</gene>
<proteinExistence type="predicted"/>
<evidence type="ECO:0000256" key="1">
    <source>
        <dbReference type="SAM" id="Phobius"/>
    </source>
</evidence>